<sequence length="279" mass="30891">MGLNESDLKPVVTPLYGFTGNSIMPMSVIELMVNIGTYPRVSTVMTQFLVADCASAFNAVLERPILRELRVEISIYHLAMKFLTQQGVGKARGNQYDARTCYNNFLKLAAKDATPRTMMVQREVSGETSVEASGETLIKMTSEDFDPREIDGEVKTGPIENLEDFLFDRSSKILKIGARLQESMRASLVAFLESNLDVFAWQHSDIVMIDPNIICHRLNIDQTKKPRLSLKLSQSESAPENQSSSAAKMMFLCDGELSGNRGRAAWVASGTGGLRQRLG</sequence>
<dbReference type="AlphaFoldDB" id="A0A2P5DBH6"/>
<dbReference type="OrthoDB" id="1746852at2759"/>
<dbReference type="PANTHER" id="PTHR33240:SF15">
    <property type="entry name" value="GAG-PRO-LIKE PROTEIN"/>
    <property type="match status" value="1"/>
</dbReference>
<dbReference type="Proteomes" id="UP000237105">
    <property type="component" value="Unassembled WGS sequence"/>
</dbReference>
<accession>A0A2P5DBH6</accession>
<evidence type="ECO:0000313" key="2">
    <source>
        <dbReference type="Proteomes" id="UP000237105"/>
    </source>
</evidence>
<keyword evidence="2" id="KW-1185">Reference proteome</keyword>
<organism evidence="1 2">
    <name type="scientific">Parasponia andersonii</name>
    <name type="common">Sponia andersonii</name>
    <dbReference type="NCBI Taxonomy" id="3476"/>
    <lineage>
        <taxon>Eukaryota</taxon>
        <taxon>Viridiplantae</taxon>
        <taxon>Streptophyta</taxon>
        <taxon>Embryophyta</taxon>
        <taxon>Tracheophyta</taxon>
        <taxon>Spermatophyta</taxon>
        <taxon>Magnoliopsida</taxon>
        <taxon>eudicotyledons</taxon>
        <taxon>Gunneridae</taxon>
        <taxon>Pentapetalae</taxon>
        <taxon>rosids</taxon>
        <taxon>fabids</taxon>
        <taxon>Rosales</taxon>
        <taxon>Cannabaceae</taxon>
        <taxon>Parasponia</taxon>
    </lineage>
</organism>
<reference evidence="2" key="1">
    <citation type="submission" date="2016-06" db="EMBL/GenBank/DDBJ databases">
        <title>Parallel loss of symbiosis genes in relatives of nitrogen-fixing non-legume Parasponia.</title>
        <authorList>
            <person name="Van Velzen R."/>
            <person name="Holmer R."/>
            <person name="Bu F."/>
            <person name="Rutten L."/>
            <person name="Van Zeijl A."/>
            <person name="Liu W."/>
            <person name="Santuari L."/>
            <person name="Cao Q."/>
            <person name="Sharma T."/>
            <person name="Shen D."/>
            <person name="Roswanjaya Y."/>
            <person name="Wardhani T."/>
            <person name="Kalhor M.S."/>
            <person name="Jansen J."/>
            <person name="Van den Hoogen J."/>
            <person name="Gungor B."/>
            <person name="Hartog M."/>
            <person name="Hontelez J."/>
            <person name="Verver J."/>
            <person name="Yang W.-C."/>
            <person name="Schijlen E."/>
            <person name="Repin R."/>
            <person name="Schilthuizen M."/>
            <person name="Schranz E."/>
            <person name="Heidstra R."/>
            <person name="Miyata K."/>
            <person name="Fedorova E."/>
            <person name="Kohlen W."/>
            <person name="Bisseling T."/>
            <person name="Smit S."/>
            <person name="Geurts R."/>
        </authorList>
    </citation>
    <scope>NUCLEOTIDE SEQUENCE [LARGE SCALE GENOMIC DNA]</scope>
    <source>
        <strain evidence="2">cv. WU1-14</strain>
    </source>
</reference>
<dbReference type="PANTHER" id="PTHR33240">
    <property type="entry name" value="OS08G0508500 PROTEIN"/>
    <property type="match status" value="1"/>
</dbReference>
<evidence type="ECO:0000313" key="1">
    <source>
        <dbReference type="EMBL" id="PON70600.1"/>
    </source>
</evidence>
<name>A0A2P5DBH6_PARAD</name>
<protein>
    <submittedName>
        <fullName evidence="1">Uncharacterized protein</fullName>
    </submittedName>
</protein>
<gene>
    <name evidence="1" type="ORF">PanWU01x14_079740</name>
</gene>
<dbReference type="EMBL" id="JXTB01000049">
    <property type="protein sequence ID" value="PON70600.1"/>
    <property type="molecule type" value="Genomic_DNA"/>
</dbReference>
<comment type="caution">
    <text evidence="1">The sequence shown here is derived from an EMBL/GenBank/DDBJ whole genome shotgun (WGS) entry which is preliminary data.</text>
</comment>
<proteinExistence type="predicted"/>